<dbReference type="EMBL" id="BPLR01016262">
    <property type="protein sequence ID" value="GIY82603.1"/>
    <property type="molecule type" value="Genomic_DNA"/>
</dbReference>
<evidence type="ECO:0000313" key="2">
    <source>
        <dbReference type="Proteomes" id="UP001054945"/>
    </source>
</evidence>
<comment type="caution">
    <text evidence="1">The sequence shown here is derived from an EMBL/GenBank/DDBJ whole genome shotgun (WGS) entry which is preliminary data.</text>
</comment>
<keyword evidence="2" id="KW-1185">Reference proteome</keyword>
<accession>A0AAV4WJZ7</accession>
<protein>
    <submittedName>
        <fullName evidence="1">Uncharacterized protein</fullName>
    </submittedName>
</protein>
<dbReference type="Proteomes" id="UP001054945">
    <property type="component" value="Unassembled WGS sequence"/>
</dbReference>
<evidence type="ECO:0000313" key="1">
    <source>
        <dbReference type="EMBL" id="GIY82603.1"/>
    </source>
</evidence>
<gene>
    <name evidence="1" type="ORF">CEXT_604841</name>
</gene>
<organism evidence="1 2">
    <name type="scientific">Caerostris extrusa</name>
    <name type="common">Bark spider</name>
    <name type="synonym">Caerostris bankana</name>
    <dbReference type="NCBI Taxonomy" id="172846"/>
    <lineage>
        <taxon>Eukaryota</taxon>
        <taxon>Metazoa</taxon>
        <taxon>Ecdysozoa</taxon>
        <taxon>Arthropoda</taxon>
        <taxon>Chelicerata</taxon>
        <taxon>Arachnida</taxon>
        <taxon>Araneae</taxon>
        <taxon>Araneomorphae</taxon>
        <taxon>Entelegynae</taxon>
        <taxon>Araneoidea</taxon>
        <taxon>Araneidae</taxon>
        <taxon>Caerostris</taxon>
    </lineage>
</organism>
<reference evidence="1 2" key="1">
    <citation type="submission" date="2021-06" db="EMBL/GenBank/DDBJ databases">
        <title>Caerostris extrusa draft genome.</title>
        <authorList>
            <person name="Kono N."/>
            <person name="Arakawa K."/>
        </authorList>
    </citation>
    <scope>NUCLEOTIDE SEQUENCE [LARGE SCALE GENOMIC DNA]</scope>
</reference>
<name>A0AAV4WJZ7_CAEEX</name>
<dbReference type="AlphaFoldDB" id="A0AAV4WJZ7"/>
<sequence length="177" mass="19882">MTQKSNLIKDKKTVNISTQLNRNLSALQLIFLQRKRQATFSEKAISTTESTSWKLTSKFAKMKNSNEEGFTIPPKYLTVKNTEMSTIQSNRRSPKTSKVIINLEKSPNKVDIKKKKTIYPRTFSANLSFADIVANKTAHCTTIPAHPSTHSNSFDLMSTVLKLMNQGVNGSLLLQAF</sequence>
<proteinExistence type="predicted"/>